<dbReference type="AlphaFoldDB" id="A0AAN9BQS5"/>
<evidence type="ECO:0000256" key="6">
    <source>
        <dbReference type="RuleBase" id="RU361218"/>
    </source>
</evidence>
<dbReference type="Pfam" id="PF00335">
    <property type="entry name" value="Tetraspanin"/>
    <property type="match status" value="1"/>
</dbReference>
<evidence type="ECO:0000256" key="4">
    <source>
        <dbReference type="ARBA" id="ARBA00022989"/>
    </source>
</evidence>
<dbReference type="InterPro" id="IPR000301">
    <property type="entry name" value="Tetraspanin_animals"/>
</dbReference>
<keyword evidence="8" id="KW-1185">Reference proteome</keyword>
<evidence type="ECO:0000313" key="7">
    <source>
        <dbReference type="EMBL" id="KAK7109619.1"/>
    </source>
</evidence>
<keyword evidence="5 6" id="KW-0472">Membrane</keyword>
<dbReference type="PIRSF" id="PIRSF002419">
    <property type="entry name" value="Tetraspanin"/>
    <property type="match status" value="1"/>
</dbReference>
<dbReference type="InterPro" id="IPR018499">
    <property type="entry name" value="Tetraspanin/Peripherin"/>
</dbReference>
<accession>A0AAN9BQS5</accession>
<evidence type="ECO:0000256" key="1">
    <source>
        <dbReference type="ARBA" id="ARBA00004141"/>
    </source>
</evidence>
<dbReference type="PRINTS" id="PR00259">
    <property type="entry name" value="TMFOUR"/>
</dbReference>
<evidence type="ECO:0000256" key="2">
    <source>
        <dbReference type="ARBA" id="ARBA00006840"/>
    </source>
</evidence>
<dbReference type="EMBL" id="JBAMIC010000003">
    <property type="protein sequence ID" value="KAK7109619.1"/>
    <property type="molecule type" value="Genomic_DNA"/>
</dbReference>
<feature type="transmembrane region" description="Helical" evidence="6">
    <location>
        <begin position="239"/>
        <end position="263"/>
    </location>
</feature>
<dbReference type="PANTHER" id="PTHR19282">
    <property type="entry name" value="TETRASPANIN"/>
    <property type="match status" value="1"/>
</dbReference>
<dbReference type="SUPFAM" id="SSF48652">
    <property type="entry name" value="Tetraspanin"/>
    <property type="match status" value="1"/>
</dbReference>
<gene>
    <name evidence="7" type="ORF">V1264_013630</name>
</gene>
<name>A0AAN9BQS5_9CAEN</name>
<dbReference type="Proteomes" id="UP001374579">
    <property type="component" value="Unassembled WGS sequence"/>
</dbReference>
<organism evidence="7 8">
    <name type="scientific">Littorina saxatilis</name>
    <dbReference type="NCBI Taxonomy" id="31220"/>
    <lineage>
        <taxon>Eukaryota</taxon>
        <taxon>Metazoa</taxon>
        <taxon>Spiralia</taxon>
        <taxon>Lophotrochozoa</taxon>
        <taxon>Mollusca</taxon>
        <taxon>Gastropoda</taxon>
        <taxon>Caenogastropoda</taxon>
        <taxon>Littorinimorpha</taxon>
        <taxon>Littorinoidea</taxon>
        <taxon>Littorinidae</taxon>
        <taxon>Littorina</taxon>
    </lineage>
</organism>
<dbReference type="GO" id="GO:0016020">
    <property type="term" value="C:membrane"/>
    <property type="evidence" value="ECO:0007669"/>
    <property type="project" value="UniProtKB-SubCell"/>
</dbReference>
<dbReference type="PANTHER" id="PTHR19282:SF452">
    <property type="entry name" value="LD03691P"/>
    <property type="match status" value="1"/>
</dbReference>
<keyword evidence="4 6" id="KW-1133">Transmembrane helix</keyword>
<dbReference type="Gene3D" id="1.10.1450.10">
    <property type="entry name" value="Tetraspanin"/>
    <property type="match status" value="1"/>
</dbReference>
<reference evidence="7 8" key="1">
    <citation type="submission" date="2024-02" db="EMBL/GenBank/DDBJ databases">
        <title>Chromosome-scale genome assembly of the rough periwinkle Littorina saxatilis.</title>
        <authorList>
            <person name="De Jode A."/>
            <person name="Faria R."/>
            <person name="Formenti G."/>
            <person name="Sims Y."/>
            <person name="Smith T.P."/>
            <person name="Tracey A."/>
            <person name="Wood J.M.D."/>
            <person name="Zagrodzka Z.B."/>
            <person name="Johannesson K."/>
            <person name="Butlin R.K."/>
            <person name="Leder E.H."/>
        </authorList>
    </citation>
    <scope>NUCLEOTIDE SEQUENCE [LARGE SCALE GENOMIC DNA]</scope>
    <source>
        <strain evidence="7">Snail1</strain>
        <tissue evidence="7">Muscle</tissue>
    </source>
</reference>
<sequence length="273" mass="29289">MSCSACAKCLLVFFNAIFLLIGLVMFAVGLTVHLNAEFSQKAFSSLVDKLNEAAKEAGKSVDTSDFNIAEVVGSITIVLIVLGLVIAIVAFLGITGATCCVKHVLIVYLVITLVLFLAQLIMLLIFVIDRSVYDDAVKPALKDTIQEEFTGFEGNDAPSLIWNALMIELECCGVDNYLDFKGAKKWKGDPTNGGSYQTPRACCKDISNDDSCATLATDTNNNKNTGCYEKLYDYVVSDAVVIGAAAGVLGFQLLLLILTIVILKTAAAVEPDF</sequence>
<comment type="similarity">
    <text evidence="2 6">Belongs to the tetraspanin (TM4SF) family.</text>
</comment>
<feature type="transmembrane region" description="Helical" evidence="6">
    <location>
        <begin position="106"/>
        <end position="128"/>
    </location>
</feature>
<dbReference type="CDD" id="cd03156">
    <property type="entry name" value="uroplakin_I_like_LEL"/>
    <property type="match status" value="1"/>
</dbReference>
<feature type="transmembrane region" description="Helical" evidence="6">
    <location>
        <begin position="12"/>
        <end position="34"/>
    </location>
</feature>
<protein>
    <recommendedName>
        <fullName evidence="6">Tetraspanin</fullName>
    </recommendedName>
</protein>
<evidence type="ECO:0000256" key="3">
    <source>
        <dbReference type="ARBA" id="ARBA00022692"/>
    </source>
</evidence>
<feature type="transmembrane region" description="Helical" evidence="6">
    <location>
        <begin position="71"/>
        <end position="94"/>
    </location>
</feature>
<comment type="subcellular location">
    <subcellularLocation>
        <location evidence="1 6">Membrane</location>
        <topology evidence="1 6">Multi-pass membrane protein</topology>
    </subcellularLocation>
</comment>
<keyword evidence="3 6" id="KW-0812">Transmembrane</keyword>
<dbReference type="InterPro" id="IPR008952">
    <property type="entry name" value="Tetraspanin_EC2_sf"/>
</dbReference>
<evidence type="ECO:0000313" key="8">
    <source>
        <dbReference type="Proteomes" id="UP001374579"/>
    </source>
</evidence>
<evidence type="ECO:0000256" key="5">
    <source>
        <dbReference type="ARBA" id="ARBA00023136"/>
    </source>
</evidence>
<proteinExistence type="inferred from homology"/>
<comment type="caution">
    <text evidence="7">The sequence shown here is derived from an EMBL/GenBank/DDBJ whole genome shotgun (WGS) entry which is preliminary data.</text>
</comment>